<keyword evidence="4" id="KW-0693">Viral RNA replication</keyword>
<evidence type="ECO:0000256" key="2">
    <source>
        <dbReference type="ARBA" id="ARBA00022679"/>
    </source>
</evidence>
<keyword evidence="1 6" id="KW-0696">RNA-directed RNA polymerase</keyword>
<sequence length="488" mass="55962">LERLADGKKATPRSWVYEDLTPEQILDSWHAIIIAKLSADEELKSILQWDLSKSDKFMAQGEVAPFKERIHTLNEYWAHLDTPSLFASKEWKLAIQMAVKELGFNRTGRPSSPEAVIARGVSEDKYNTSSGDPLFMKRKTDEAQTQAVEAVRNGTWNQFYPVLGSRASMGKVGTEARWIFMFPMSVNVKEQTFQQPLQDYIRSKHIQFFIPWDGYDAVQAQLSSISLQDKITFIGADYSKMDQHFNYSHAQQCFEVIKEFFEARYHDDLAASIHYTFNCDVVGPGLLLKGPHAMPSGSGWTNFLETVFNFILKQYMKIKFGVNYHVAMGIGDDQLMVMLEKVNVDKFAKFIAQVFSSVGLEANPSKQEVSYTMASFLQRHSYSWWAPQEISLAGVYPTDRALTSEVFPEFYHNEKDWNKKTFALRCFMIMENCQYHPCFEEFCIFIAEGNANIREFAAMDDAEILLVRDQSRKIANFIPTYNQAAAEV</sequence>
<dbReference type="CDD" id="cd23185">
    <property type="entry name" value="dsRNAv_Picobirnaviridae_RdRp"/>
    <property type="match status" value="1"/>
</dbReference>
<organism evidence="6">
    <name type="scientific">Human picobirnavirus VS6600008</name>
    <dbReference type="NCBI Taxonomy" id="1525176"/>
    <lineage>
        <taxon>Viruses</taxon>
        <taxon>Riboviria</taxon>
        <taxon>Orthornavirae</taxon>
        <taxon>Pisuviricota</taxon>
        <taxon>Duplopiviricetes</taxon>
        <taxon>Durnavirales</taxon>
        <taxon>Picobirnaviridae</taxon>
        <taxon>Orthopicobirnavirus</taxon>
    </lineage>
</organism>
<feature type="non-terminal residue" evidence="6">
    <location>
        <position position="1"/>
    </location>
</feature>
<reference evidence="6" key="1">
    <citation type="journal article" date="2014" name="Emerg. Infect. Dis.">
        <title>New viruses in idiopathic human diarrhea cases, the Netherlands.</title>
        <authorList>
            <person name="Smits S.L."/>
            <person name="Schapendonk C.M."/>
            <person name="van Beek J."/>
            <person name="Vennema H."/>
            <person name="Schurch A.C."/>
            <person name="Schipper D."/>
            <person name="Bodewes R."/>
            <person name="Haagmans B.L."/>
            <person name="Osterhaus A.D."/>
            <person name="Koopmans M.P."/>
        </authorList>
    </citation>
    <scope>NUCLEOTIDE SEQUENCE</scope>
    <source>
        <strain evidence="6">VS6600008</strain>
    </source>
</reference>
<dbReference type="EMBL" id="KJ206569">
    <property type="protein sequence ID" value="AIG71990.1"/>
    <property type="molecule type" value="Genomic_RNA"/>
</dbReference>
<proteinExistence type="predicted"/>
<keyword evidence="2" id="KW-0808">Transferase</keyword>
<evidence type="ECO:0000256" key="1">
    <source>
        <dbReference type="ARBA" id="ARBA00022484"/>
    </source>
</evidence>
<evidence type="ECO:0000313" key="6">
    <source>
        <dbReference type="EMBL" id="AIG71990.1"/>
    </source>
</evidence>
<keyword evidence="3" id="KW-0548">Nucleotidyltransferase</keyword>
<dbReference type="GO" id="GO:0006351">
    <property type="term" value="P:DNA-templated transcription"/>
    <property type="evidence" value="ECO:0007669"/>
    <property type="project" value="InterPro"/>
</dbReference>
<dbReference type="SUPFAM" id="SSF56672">
    <property type="entry name" value="DNA/RNA polymerases"/>
    <property type="match status" value="1"/>
</dbReference>
<feature type="domain" description="RNA-directed RNA polymerase C-terminal" evidence="5">
    <location>
        <begin position="177"/>
        <end position="380"/>
    </location>
</feature>
<dbReference type="GO" id="GO:0003968">
    <property type="term" value="F:RNA-directed RNA polymerase activity"/>
    <property type="evidence" value="ECO:0007669"/>
    <property type="project" value="UniProtKB-KW"/>
</dbReference>
<evidence type="ECO:0000256" key="4">
    <source>
        <dbReference type="ARBA" id="ARBA00022953"/>
    </source>
</evidence>
<dbReference type="InterPro" id="IPR043502">
    <property type="entry name" value="DNA/RNA_pol_sf"/>
</dbReference>
<protein>
    <submittedName>
        <fullName evidence="6">RNA-dependent RNA polymerase</fullName>
    </submittedName>
</protein>
<dbReference type="Pfam" id="PF00680">
    <property type="entry name" value="RdRP_1"/>
    <property type="match status" value="1"/>
</dbReference>
<dbReference type="InterPro" id="IPR001205">
    <property type="entry name" value="RNA-dir_pol_C"/>
</dbReference>
<feature type="non-terminal residue" evidence="6">
    <location>
        <position position="488"/>
    </location>
</feature>
<evidence type="ECO:0000256" key="3">
    <source>
        <dbReference type="ARBA" id="ARBA00022695"/>
    </source>
</evidence>
<dbReference type="GO" id="GO:0003723">
    <property type="term" value="F:RNA binding"/>
    <property type="evidence" value="ECO:0007669"/>
    <property type="project" value="InterPro"/>
</dbReference>
<accession>A0A0A0Q9Q6</accession>
<name>A0A0A0Q9Q6_9VIRU</name>
<evidence type="ECO:0000259" key="5">
    <source>
        <dbReference type="Pfam" id="PF00680"/>
    </source>
</evidence>